<evidence type="ECO:0000313" key="4">
    <source>
        <dbReference type="Proteomes" id="UP000295411"/>
    </source>
</evidence>
<dbReference type="OrthoDB" id="3415124at2"/>
<reference evidence="3 4" key="1">
    <citation type="submission" date="2019-03" db="EMBL/GenBank/DDBJ databases">
        <title>Arthrobacter sp. nov., an bacterium isolated from biocrust in Mu Us Desert.</title>
        <authorList>
            <person name="Lixiong L."/>
        </authorList>
    </citation>
    <scope>NUCLEOTIDE SEQUENCE [LARGE SCALE GENOMIC DNA]</scope>
    <source>
        <strain evidence="3 4">SLN-3</strain>
    </source>
</reference>
<accession>A0A4R5TYU4</accession>
<name>A0A4R5TYU4_9MICC</name>
<dbReference type="Pfam" id="PF13625">
    <property type="entry name" value="Helicase_C_3"/>
    <property type="match status" value="1"/>
</dbReference>
<dbReference type="Proteomes" id="UP000295411">
    <property type="component" value="Unassembled WGS sequence"/>
</dbReference>
<feature type="region of interest" description="Disordered" evidence="1">
    <location>
        <begin position="676"/>
        <end position="715"/>
    </location>
</feature>
<organism evidence="3 4">
    <name type="scientific">Arthrobacter crusticola</name>
    <dbReference type="NCBI Taxonomy" id="2547960"/>
    <lineage>
        <taxon>Bacteria</taxon>
        <taxon>Bacillati</taxon>
        <taxon>Actinomycetota</taxon>
        <taxon>Actinomycetes</taxon>
        <taxon>Micrococcales</taxon>
        <taxon>Micrococcaceae</taxon>
        <taxon>Arthrobacter</taxon>
    </lineage>
</organism>
<feature type="domain" description="Helicase XPB/Ssl2 N-terminal" evidence="2">
    <location>
        <begin position="534"/>
        <end position="654"/>
    </location>
</feature>
<dbReference type="RefSeq" id="WP_133402790.1">
    <property type="nucleotide sequence ID" value="NZ_SMTK01000002.1"/>
</dbReference>
<protein>
    <recommendedName>
        <fullName evidence="2">Helicase XPB/Ssl2 N-terminal domain-containing protein</fullName>
    </recommendedName>
</protein>
<proteinExistence type="predicted"/>
<sequence>MSAIRALADELAARSDSDLRSLLSARPDLSLPPVPDFPALAARASTRASLQRALENLTEPQLQVLEAVLIAAEDTGGTGVDAATLGAVLGGAEPPVLEPVLAQLTARALLQAPPVSQVGKPKDGATNGSTPAGTCYVPVGALAEALGPYPAGLGRPLETLVRVLPGFGGQLLEAAGRVRSLGIALGPTPDPEAAAHELSGAVGRPTDWNVLLAAAPTGAAELLERLAGAPVGVVPAAARAGYRPGPAAAPVDWLLGHGLLAPLDIAHVELPRSVGRAVRGHRIAASLQAAPPDPDLRPVRPAVRDNAAHSAVAETLRLVDALLAPGGPTPVATLRSGGVGVREVKRLTEALQVEPAATPWLLELAAGAGLLGLDVDDSRWKPTGAAAAAGDREALWLALADGWLDLERAPAMVGTRSPDGATINALAAEASRPDAPRVRRRVLDAAVELTAEHDGAAAAGIDASSLTARLAWHQPRLRRRFERLVPGILAEAEALGLFGGGALTPIGELVQQDRLPEAAAAVREALPAPVSHFVVQADLTAVAPGYLDPAVARELLLLAAPEGRGPATTYRFSPASIRPALDAGQDAKSILAFLTRHSATDLPQALTYLVEDTAARYGALRVGSAGSYLRTDDDAAVEALLADPRAAALGVVKLAPTVVAARAGADELTALLRDLGYTPAPEHPTPSGSAPPQAPAPPSAPSPALPAGPARTRSGPWSITEEEIAAQVVSLRAGARQASGRVAGPEGETLLGLETLRTAIRQRSPVRLGTADSQGNAVRQVLVPLSVSGGRVRVFDPVRQVEKVVSVHRVMDVEIIEGTSDG</sequence>
<evidence type="ECO:0000313" key="3">
    <source>
        <dbReference type="EMBL" id="TDK26427.1"/>
    </source>
</evidence>
<dbReference type="InterPro" id="IPR032830">
    <property type="entry name" value="XPB/Ssl2_N"/>
</dbReference>
<dbReference type="EMBL" id="SMTK01000002">
    <property type="protein sequence ID" value="TDK26427.1"/>
    <property type="molecule type" value="Genomic_DNA"/>
</dbReference>
<keyword evidence="4" id="KW-1185">Reference proteome</keyword>
<gene>
    <name evidence="3" type="ORF">E2F48_04300</name>
</gene>
<dbReference type="AlphaFoldDB" id="A0A4R5TYU4"/>
<evidence type="ECO:0000256" key="1">
    <source>
        <dbReference type="SAM" id="MobiDB-lite"/>
    </source>
</evidence>
<evidence type="ECO:0000259" key="2">
    <source>
        <dbReference type="Pfam" id="PF13625"/>
    </source>
</evidence>
<feature type="compositionally biased region" description="Pro residues" evidence="1">
    <location>
        <begin position="692"/>
        <end position="706"/>
    </location>
</feature>
<comment type="caution">
    <text evidence="3">The sequence shown here is derived from an EMBL/GenBank/DDBJ whole genome shotgun (WGS) entry which is preliminary data.</text>
</comment>